<evidence type="ECO:0000259" key="1">
    <source>
        <dbReference type="Pfam" id="PF13676"/>
    </source>
</evidence>
<protein>
    <submittedName>
        <fullName evidence="2">Unnamed protein product</fullName>
    </submittedName>
</protein>
<gene>
    <name evidence="2" type="ORF">Plil01_001345100</name>
</gene>
<evidence type="ECO:0000313" key="2">
    <source>
        <dbReference type="EMBL" id="GMF31465.1"/>
    </source>
</evidence>
<dbReference type="Proteomes" id="UP001165083">
    <property type="component" value="Unassembled WGS sequence"/>
</dbReference>
<dbReference type="Gene3D" id="3.40.50.10140">
    <property type="entry name" value="Toll/interleukin-1 receptor homology (TIR) domain"/>
    <property type="match status" value="1"/>
</dbReference>
<dbReference type="GO" id="GO:0007165">
    <property type="term" value="P:signal transduction"/>
    <property type="evidence" value="ECO:0007669"/>
    <property type="project" value="InterPro"/>
</dbReference>
<dbReference type="Pfam" id="PF13676">
    <property type="entry name" value="TIR_2"/>
    <property type="match status" value="1"/>
</dbReference>
<dbReference type="EMBL" id="BSXW01000907">
    <property type="protein sequence ID" value="GMF31465.1"/>
    <property type="molecule type" value="Genomic_DNA"/>
</dbReference>
<organism evidence="2 3">
    <name type="scientific">Phytophthora lilii</name>
    <dbReference type="NCBI Taxonomy" id="2077276"/>
    <lineage>
        <taxon>Eukaryota</taxon>
        <taxon>Sar</taxon>
        <taxon>Stramenopiles</taxon>
        <taxon>Oomycota</taxon>
        <taxon>Peronosporomycetes</taxon>
        <taxon>Peronosporales</taxon>
        <taxon>Peronosporaceae</taxon>
        <taxon>Phytophthora</taxon>
    </lineage>
</organism>
<proteinExistence type="predicted"/>
<dbReference type="InterPro" id="IPR035897">
    <property type="entry name" value="Toll_tir_struct_dom_sf"/>
</dbReference>
<dbReference type="InterPro" id="IPR000157">
    <property type="entry name" value="TIR_dom"/>
</dbReference>
<accession>A0A9W6UF52</accession>
<keyword evidence="3" id="KW-1185">Reference proteome</keyword>
<evidence type="ECO:0000313" key="3">
    <source>
        <dbReference type="Proteomes" id="UP001165083"/>
    </source>
</evidence>
<feature type="domain" description="TIR" evidence="1">
    <location>
        <begin position="38"/>
        <end position="136"/>
    </location>
</feature>
<dbReference type="AlphaFoldDB" id="A0A9W6UF52"/>
<dbReference type="SUPFAM" id="SSF52200">
    <property type="entry name" value="Toll/Interleukin receptor TIR domain"/>
    <property type="match status" value="1"/>
</dbReference>
<dbReference type="OrthoDB" id="126265at2759"/>
<sequence>MLQTIGVARLTQVTEGSWDPAMSANSISPRDLQDQQFVFLSHGDKHPAFVQQLISQLFEAGVACYSDRSVTGQDFYSRIQVAQETILRCSCFVVLISRQTMSSEIVRDQLAFAEDKARPIFPIILNDLEPGLDKRYSLVRSELFHFMANGMSFKASFNQLVSALRVQCFADEPDESYGSVTGSEAGQTRNLDSIEGLEDTQLDLSSTRIRM</sequence>
<comment type="caution">
    <text evidence="2">The sequence shown here is derived from an EMBL/GenBank/DDBJ whole genome shotgun (WGS) entry which is preliminary data.</text>
</comment>
<reference evidence="2" key="1">
    <citation type="submission" date="2023-04" db="EMBL/GenBank/DDBJ databases">
        <title>Phytophthora lilii NBRC 32176.</title>
        <authorList>
            <person name="Ichikawa N."/>
            <person name="Sato H."/>
            <person name="Tonouchi N."/>
        </authorList>
    </citation>
    <scope>NUCLEOTIDE SEQUENCE</scope>
    <source>
        <strain evidence="2">NBRC 32176</strain>
    </source>
</reference>
<name>A0A9W6UF52_9STRA</name>